<gene>
    <name evidence="1" type="ORF">DARMORV10_A06P08920.1</name>
</gene>
<dbReference type="Proteomes" id="UP001295469">
    <property type="component" value="Chromosome A06"/>
</dbReference>
<reference evidence="1" key="1">
    <citation type="submission" date="2021-01" db="EMBL/GenBank/DDBJ databases">
        <authorList>
            <consortium name="Genoscope - CEA"/>
            <person name="William W."/>
        </authorList>
    </citation>
    <scope>NUCLEOTIDE SEQUENCE</scope>
</reference>
<sequence>MAHQGETCRALRLAPWRNMALALKKILIRFTLISPYARLCHARLLDKAPMARALGNPPSPRWYMATEPSPECALRHGAKGERHFRPKFGLFLLMLKHSDYQIHGVI</sequence>
<name>A0A816S2X3_BRANA</name>
<protein>
    <submittedName>
        <fullName evidence="1">(rape) hypothetical protein</fullName>
    </submittedName>
</protein>
<evidence type="ECO:0000313" key="1">
    <source>
        <dbReference type="EMBL" id="CAF2082776.1"/>
    </source>
</evidence>
<accession>A0A816S2X3</accession>
<dbReference type="AlphaFoldDB" id="A0A816S2X3"/>
<organism evidence="1">
    <name type="scientific">Brassica napus</name>
    <name type="common">Rape</name>
    <dbReference type="NCBI Taxonomy" id="3708"/>
    <lineage>
        <taxon>Eukaryota</taxon>
        <taxon>Viridiplantae</taxon>
        <taxon>Streptophyta</taxon>
        <taxon>Embryophyta</taxon>
        <taxon>Tracheophyta</taxon>
        <taxon>Spermatophyta</taxon>
        <taxon>Magnoliopsida</taxon>
        <taxon>eudicotyledons</taxon>
        <taxon>Gunneridae</taxon>
        <taxon>Pentapetalae</taxon>
        <taxon>rosids</taxon>
        <taxon>malvids</taxon>
        <taxon>Brassicales</taxon>
        <taxon>Brassicaceae</taxon>
        <taxon>Brassiceae</taxon>
        <taxon>Brassica</taxon>
    </lineage>
</organism>
<dbReference type="EMBL" id="HG994360">
    <property type="protein sequence ID" value="CAF2082776.1"/>
    <property type="molecule type" value="Genomic_DNA"/>
</dbReference>
<proteinExistence type="predicted"/>